<dbReference type="InterPro" id="IPR002880">
    <property type="entry name" value="Pyrv_Fd/Flavodoxin_OxRdtase_N"/>
</dbReference>
<keyword evidence="3" id="KW-0285">Flavoprotein</keyword>
<dbReference type="Gene3D" id="3.40.50.360">
    <property type="match status" value="1"/>
</dbReference>
<evidence type="ECO:0000313" key="11">
    <source>
        <dbReference type="EMBL" id="OLP84781.1"/>
    </source>
</evidence>
<dbReference type="PRINTS" id="PR00371">
    <property type="entry name" value="FPNCR"/>
</dbReference>
<dbReference type="SUPFAM" id="SSF52343">
    <property type="entry name" value="Ferredoxin reductase-like, C-terminal NADP-linked domain"/>
    <property type="match status" value="1"/>
</dbReference>
<protein>
    <submittedName>
        <fullName evidence="11">Pyruvate dehydrogenase [NADP(+)], mitochondrial</fullName>
    </submittedName>
</protein>
<organism evidence="11 12">
    <name type="scientific">Symbiodinium microadriaticum</name>
    <name type="common">Dinoflagellate</name>
    <name type="synonym">Zooxanthella microadriatica</name>
    <dbReference type="NCBI Taxonomy" id="2951"/>
    <lineage>
        <taxon>Eukaryota</taxon>
        <taxon>Sar</taxon>
        <taxon>Alveolata</taxon>
        <taxon>Dinophyceae</taxon>
        <taxon>Suessiales</taxon>
        <taxon>Symbiodiniaceae</taxon>
        <taxon>Symbiodinium</taxon>
    </lineage>
</organism>
<sequence length="1346" mass="148612">MDNLTSPFGPYGGLCLQFLMRGQERQEETPERLEPLGAGSGAADIEYEQFMKAKEVQRVMFQQENKTIVHQCADTDIIEATTGSIACIDGNQAAAHVAYALSDCAFIYPITPSSPMGEMVDEWAAQGLINCYGQKLSVTEMQSEAGAAGALHGALKAGQGLLLMIPNMYKIAGELLPCVMHVAARALAGQALSIFGDHSDVMACRSTGWAMLASESVEMAQVNAIVAHLVSMERRVPVQHFFDGFRTSHEVNKIKLIDYNTMKSFINWDAVKEHHDLAMNPRHPHVQGTSQGPDIFFQCVEAGNSFYDGLADLFEEKGKLVQEQTGLHFALYDGWAYDIGYGGLDHVIASEEHVNILVLDTEMYSNTGGQASKATPKGAMAKFAEGGKLTQKKDLGQMAMTYKNVYVASICVHVNPQQAVRALIEADAYPGPSLILSYTPCISQGFPMAESIQHCQMAVDSGYWPLYRYNPEAAAHGNNPFQLDSRKIKGDLFKLLAKENRFAAVMRRDPKHAEELDNKLQENVVQKNHLLQVLNKEDLEGQFSKLVEGLSDAKSSGDSITVLYGSETGNAEEQAKNLMQDLIARGLKSTVSSLDDFEFDELPNQKIVILVVSTCGLGEYPANCKQTWLKLQSPDLPMSWLAGVKFCVFGLGDSTYSQFCVAAAGFDTRLGELGGQRMLKRGVGDDRDEDRYYTGWEAWLPELWKVLGAPALPLSQDIPAPSYRVDASAGDLAKPPISDDDIIPPGANRLTLLTNNVLTGDAKYDRDIRHYEFKIEGTNVAYKTGESLAIWPRNPEDKVMEFCQMMGFDAAQHLRILPLEGARNWCPTELSVRQLFSHVLDIFGKPNRKFFQTLALFAKDEAEKKQLQSVVENSQEGAALYRDLTHDFAHHADVLKKFASARPPIEHLLQMMPVLKPRSYSIASSPLMHPDKIQLCVVLVDWTVESTKELRLGECTGYMQQQKPGAQIMCAVRSSAIVLPKEPEKPVIMAGMGTGLAPWRAVTQERVMQARQGLKVGKCMLFFGARYKQEWLYREEFESYEKEGVLQMHTAFSREQARKIYVQHRIVEAGNDVAERMLNQGGHFYVCGSARQVPEDIYTAMKEVMMAHERCAEEDAEAILSNLKMEGTFGSQEFQQRICATLQFCGRSQGPASKNIVAHAPSPRAACTPITPKTPKTPKSPQSPLSPLSTACTGLSFFPVEEAKRAPKTARRSVHFADESGAWVGNASSLLSAKGLGLLGKFQPDARAQATLDHSVQEEDPMALAAATRAAVLARKARQEDRCVPTPRVALEPTFPVLLGRRPSVGLPMKSPLSFLNEESCAQAARQAFLEQQERRASRAMVDFVV</sequence>
<evidence type="ECO:0000256" key="3">
    <source>
        <dbReference type="ARBA" id="ARBA00022630"/>
    </source>
</evidence>
<name>A0A1Q9CPC9_SYMMI</name>
<dbReference type="InterPro" id="IPR029061">
    <property type="entry name" value="THDP-binding"/>
</dbReference>
<dbReference type="InterPro" id="IPR001709">
    <property type="entry name" value="Flavoprot_Pyr_Nucl_cyt_Rdtase"/>
</dbReference>
<dbReference type="InterPro" id="IPR050722">
    <property type="entry name" value="Pyruvate:ferred/Flavod_OxRd"/>
</dbReference>
<dbReference type="Proteomes" id="UP000186817">
    <property type="component" value="Unassembled WGS sequence"/>
</dbReference>
<evidence type="ECO:0000259" key="9">
    <source>
        <dbReference type="PROSITE" id="PS50902"/>
    </source>
</evidence>
<keyword evidence="12" id="KW-1185">Reference proteome</keyword>
<feature type="region of interest" description="Disordered" evidence="8">
    <location>
        <begin position="1161"/>
        <end position="1186"/>
    </location>
</feature>
<evidence type="ECO:0000256" key="6">
    <source>
        <dbReference type="ARBA" id="ARBA00022857"/>
    </source>
</evidence>
<dbReference type="Pfam" id="PF00667">
    <property type="entry name" value="FAD_binding_1"/>
    <property type="match status" value="1"/>
</dbReference>
<evidence type="ECO:0000259" key="10">
    <source>
        <dbReference type="PROSITE" id="PS51384"/>
    </source>
</evidence>
<dbReference type="Pfam" id="PF00175">
    <property type="entry name" value="NAD_binding_1"/>
    <property type="match status" value="1"/>
</dbReference>
<keyword evidence="11" id="KW-0670">Pyruvate</keyword>
<evidence type="ECO:0000313" key="12">
    <source>
        <dbReference type="Proteomes" id="UP000186817"/>
    </source>
</evidence>
<dbReference type="GO" id="GO:0016491">
    <property type="term" value="F:oxidoreductase activity"/>
    <property type="evidence" value="ECO:0007669"/>
    <property type="project" value="UniProtKB-KW"/>
</dbReference>
<evidence type="ECO:0000256" key="7">
    <source>
        <dbReference type="ARBA" id="ARBA00023002"/>
    </source>
</evidence>
<evidence type="ECO:0000256" key="8">
    <source>
        <dbReference type="SAM" id="MobiDB-lite"/>
    </source>
</evidence>
<dbReference type="Gene3D" id="2.40.30.10">
    <property type="entry name" value="Translation factors"/>
    <property type="match status" value="1"/>
</dbReference>
<dbReference type="Gene3D" id="3.40.50.80">
    <property type="entry name" value="Nucleotide-binding domain of ferredoxin-NADP reductase (FNR) module"/>
    <property type="match status" value="1"/>
</dbReference>
<evidence type="ECO:0000256" key="2">
    <source>
        <dbReference type="ARBA" id="ARBA00001974"/>
    </source>
</evidence>
<dbReference type="PANTHER" id="PTHR32154">
    <property type="entry name" value="PYRUVATE-FLAVODOXIN OXIDOREDUCTASE-RELATED"/>
    <property type="match status" value="1"/>
</dbReference>
<proteinExistence type="predicted"/>
<evidence type="ECO:0000256" key="4">
    <source>
        <dbReference type="ARBA" id="ARBA00022643"/>
    </source>
</evidence>
<dbReference type="PROSITE" id="PS50902">
    <property type="entry name" value="FLAVODOXIN_LIKE"/>
    <property type="match status" value="1"/>
</dbReference>
<dbReference type="InterPro" id="IPR029039">
    <property type="entry name" value="Flavoprotein-like_sf"/>
</dbReference>
<dbReference type="InterPro" id="IPR001433">
    <property type="entry name" value="OxRdtase_FAD/NAD-bd"/>
</dbReference>
<dbReference type="GO" id="GO:0006979">
    <property type="term" value="P:response to oxidative stress"/>
    <property type="evidence" value="ECO:0007669"/>
    <property type="project" value="TreeGrafter"/>
</dbReference>
<dbReference type="InterPro" id="IPR001094">
    <property type="entry name" value="Flavdoxin-like"/>
</dbReference>
<dbReference type="PRINTS" id="PR00369">
    <property type="entry name" value="FLAVODOXIN"/>
</dbReference>
<dbReference type="OrthoDB" id="1856718at2759"/>
<dbReference type="Gene3D" id="3.40.50.970">
    <property type="match status" value="2"/>
</dbReference>
<dbReference type="CDD" id="cd07034">
    <property type="entry name" value="TPP_PYR_PFOR_IOR-alpha_like"/>
    <property type="match status" value="1"/>
</dbReference>
<dbReference type="PROSITE" id="PS51384">
    <property type="entry name" value="FAD_FR"/>
    <property type="match status" value="1"/>
</dbReference>
<comment type="cofactor">
    <cofactor evidence="1">
        <name>FMN</name>
        <dbReference type="ChEBI" id="CHEBI:58210"/>
    </cofactor>
</comment>
<dbReference type="SUPFAM" id="SSF63380">
    <property type="entry name" value="Riboflavin synthase domain-like"/>
    <property type="match status" value="1"/>
</dbReference>
<dbReference type="SUPFAM" id="SSF52218">
    <property type="entry name" value="Flavoproteins"/>
    <property type="match status" value="1"/>
</dbReference>
<dbReference type="InterPro" id="IPR003097">
    <property type="entry name" value="CysJ-like_FAD-binding"/>
</dbReference>
<keyword evidence="6" id="KW-0521">NADP</keyword>
<comment type="caution">
    <text evidence="11">The sequence shown here is derived from an EMBL/GenBank/DDBJ whole genome shotgun (WGS) entry which is preliminary data.</text>
</comment>
<dbReference type="InterPro" id="IPR039261">
    <property type="entry name" value="FNR_nucleotide-bd"/>
</dbReference>
<accession>A0A1Q9CPC9</accession>
<dbReference type="InterPro" id="IPR017938">
    <property type="entry name" value="Riboflavin_synthase-like_b-brl"/>
</dbReference>
<dbReference type="PANTHER" id="PTHR32154:SF0">
    <property type="entry name" value="PYRUVATE-FLAVODOXIN OXIDOREDUCTASE-RELATED"/>
    <property type="match status" value="1"/>
</dbReference>
<dbReference type="InterPro" id="IPR008254">
    <property type="entry name" value="Flavodoxin/NO_synth"/>
</dbReference>
<evidence type="ECO:0000256" key="5">
    <source>
        <dbReference type="ARBA" id="ARBA00022827"/>
    </source>
</evidence>
<dbReference type="Pfam" id="PF00258">
    <property type="entry name" value="Flavodoxin_1"/>
    <property type="match status" value="1"/>
</dbReference>
<keyword evidence="5" id="KW-0274">FAD</keyword>
<dbReference type="Gene3D" id="1.20.990.10">
    <property type="entry name" value="NADPH-cytochrome p450 Reductase, Chain A, domain 3"/>
    <property type="match status" value="1"/>
</dbReference>
<dbReference type="FunFam" id="3.40.50.970:FF:000012">
    <property type="entry name" value="Pyruvate:ferredoxin (Flavodoxin) oxidoreductase"/>
    <property type="match status" value="1"/>
</dbReference>
<keyword evidence="7" id="KW-0560">Oxidoreductase</keyword>
<dbReference type="Pfam" id="PF01855">
    <property type="entry name" value="POR_N"/>
    <property type="match status" value="1"/>
</dbReference>
<keyword evidence="4" id="KW-0288">FMN</keyword>
<dbReference type="InterPro" id="IPR017927">
    <property type="entry name" value="FAD-bd_FR_type"/>
</dbReference>
<feature type="domain" description="Flavodoxin-like" evidence="9">
    <location>
        <begin position="560"/>
        <end position="704"/>
    </location>
</feature>
<dbReference type="InterPro" id="IPR023173">
    <property type="entry name" value="NADPH_Cyt_P450_Rdtase_alpha"/>
</dbReference>
<gene>
    <name evidence="11" type="primary">PNO</name>
    <name evidence="11" type="ORF">AK812_SmicGene34290</name>
</gene>
<reference evidence="11 12" key="1">
    <citation type="submission" date="2016-02" db="EMBL/GenBank/DDBJ databases">
        <title>Genome analysis of coral dinoflagellate symbionts highlights evolutionary adaptations to a symbiotic lifestyle.</title>
        <authorList>
            <person name="Aranda M."/>
            <person name="Li Y."/>
            <person name="Liew Y.J."/>
            <person name="Baumgarten S."/>
            <person name="Simakov O."/>
            <person name="Wilson M."/>
            <person name="Piel J."/>
            <person name="Ashoor H."/>
            <person name="Bougouffa S."/>
            <person name="Bajic V.B."/>
            <person name="Ryu T."/>
            <person name="Ravasi T."/>
            <person name="Bayer T."/>
            <person name="Micklem G."/>
            <person name="Kim H."/>
            <person name="Bhak J."/>
            <person name="Lajeunesse T.C."/>
            <person name="Voolstra C.R."/>
        </authorList>
    </citation>
    <scope>NUCLEOTIDE SEQUENCE [LARGE SCALE GENOMIC DNA]</scope>
    <source>
        <strain evidence="11 12">CCMP2467</strain>
    </source>
</reference>
<dbReference type="GO" id="GO:0010181">
    <property type="term" value="F:FMN binding"/>
    <property type="evidence" value="ECO:0007669"/>
    <property type="project" value="InterPro"/>
</dbReference>
<comment type="cofactor">
    <cofactor evidence="2">
        <name>FAD</name>
        <dbReference type="ChEBI" id="CHEBI:57692"/>
    </cofactor>
</comment>
<dbReference type="EMBL" id="LSRX01001018">
    <property type="protein sequence ID" value="OLP84781.1"/>
    <property type="molecule type" value="Genomic_DNA"/>
</dbReference>
<evidence type="ECO:0000256" key="1">
    <source>
        <dbReference type="ARBA" id="ARBA00001917"/>
    </source>
</evidence>
<dbReference type="SUPFAM" id="SSF52518">
    <property type="entry name" value="Thiamin diphosphate-binding fold (THDP-binding)"/>
    <property type="match status" value="2"/>
</dbReference>
<feature type="compositionally biased region" description="Low complexity" evidence="8">
    <location>
        <begin position="1168"/>
        <end position="1186"/>
    </location>
</feature>
<feature type="domain" description="FAD-binding FR-type" evidence="10">
    <location>
        <begin position="745"/>
        <end position="980"/>
    </location>
</feature>